<keyword evidence="3" id="KW-1185">Reference proteome</keyword>
<name>S2W335_9ACTN</name>
<dbReference type="Gene3D" id="3.90.320.10">
    <property type="match status" value="1"/>
</dbReference>
<dbReference type="EMBL" id="AGZR01000007">
    <property type="protein sequence ID" value="EPD32735.1"/>
    <property type="molecule type" value="Genomic_DNA"/>
</dbReference>
<gene>
    <name evidence="2" type="ORF">HMPREF9306_01257</name>
</gene>
<dbReference type="Pfam" id="PF12684">
    <property type="entry name" value="DUF3799"/>
    <property type="match status" value="1"/>
</dbReference>
<dbReference type="InterPro" id="IPR024432">
    <property type="entry name" value="Put_RecE_PDDEXK-like_dom"/>
</dbReference>
<evidence type="ECO:0000313" key="2">
    <source>
        <dbReference type="EMBL" id="EPD32735.1"/>
    </source>
</evidence>
<dbReference type="OrthoDB" id="3292504at2"/>
<evidence type="ECO:0000313" key="3">
    <source>
        <dbReference type="Proteomes" id="UP000014417"/>
    </source>
</evidence>
<organism evidence="2 3">
    <name type="scientific">Propionimicrobium lymphophilum ACS-093-V-SCH5</name>
    <dbReference type="NCBI Taxonomy" id="883161"/>
    <lineage>
        <taxon>Bacteria</taxon>
        <taxon>Bacillati</taxon>
        <taxon>Actinomycetota</taxon>
        <taxon>Actinomycetes</taxon>
        <taxon>Propionibacteriales</taxon>
        <taxon>Propionibacteriaceae</taxon>
        <taxon>Propionimicrobium</taxon>
    </lineage>
</organism>
<feature type="domain" description="Putative exodeoxyribonuclease 8 PDDEXK-like" evidence="1">
    <location>
        <begin position="40"/>
        <end position="250"/>
    </location>
</feature>
<dbReference type="InterPro" id="IPR011604">
    <property type="entry name" value="PDDEXK-like_dom_sf"/>
</dbReference>
<reference evidence="2 3" key="1">
    <citation type="submission" date="2013-04" db="EMBL/GenBank/DDBJ databases">
        <title>The Genome Sequence of Propionimicrobium lymphophilum ACS-093-V-SCH5.</title>
        <authorList>
            <consortium name="The Broad Institute Genomics Platform"/>
            <person name="Earl A."/>
            <person name="Ward D."/>
            <person name="Feldgarden M."/>
            <person name="Gevers D."/>
            <person name="Saerens B."/>
            <person name="Vaneechoutte M."/>
            <person name="Walker B."/>
            <person name="Young S."/>
            <person name="Zeng Q."/>
            <person name="Gargeya S."/>
            <person name="Fitzgerald M."/>
            <person name="Haas B."/>
            <person name="Abouelleil A."/>
            <person name="Allen A.W."/>
            <person name="Alvarado L."/>
            <person name="Arachchi H.M."/>
            <person name="Berlin A.M."/>
            <person name="Chapman S.B."/>
            <person name="Gainer-Dewar J."/>
            <person name="Goldberg J."/>
            <person name="Griggs A."/>
            <person name="Gujja S."/>
            <person name="Hansen M."/>
            <person name="Howarth C."/>
            <person name="Imamovic A."/>
            <person name="Ireland A."/>
            <person name="Larimer J."/>
            <person name="McCowan C."/>
            <person name="Murphy C."/>
            <person name="Pearson M."/>
            <person name="Poon T.W."/>
            <person name="Priest M."/>
            <person name="Roberts A."/>
            <person name="Saif S."/>
            <person name="Shea T."/>
            <person name="Sisk P."/>
            <person name="Sykes S."/>
            <person name="Wortman J."/>
            <person name="Nusbaum C."/>
            <person name="Birren B."/>
        </authorList>
    </citation>
    <scope>NUCLEOTIDE SEQUENCE [LARGE SCALE GENOMIC DNA]</scope>
    <source>
        <strain evidence="2 3">ACS-093-V-SCH5</strain>
    </source>
</reference>
<sequence length="285" mass="31972">MEKSWIDYDMAENIYRAIKACSASTAKTLISEGGAEKFAWKLNHPTPQSDVFNFGSAAHQAVLGGGEPLVEIPADCLSKTGTATTNAAKDFKAKAKNEGKRAMTPTEMSKLNDMAEVVHERFGWLLKDFRPEVSFGYLHPDCGVEVKGRIDALTPHGIVDYKTVASADLDAFRRNVTKYGYHIQAAHYFDSARALGLGVEFFYFLLQEKEAPFQTRLVELDERFVKLGRADFARGMKVWKRCIETDTWPGLPIEVTKIEPLPWQVPDDLPCKKTPAVKRFDGEEF</sequence>
<proteinExistence type="predicted"/>
<accession>S2W335</accession>
<dbReference type="STRING" id="883161.HMPREF9306_01257"/>
<evidence type="ECO:0000259" key="1">
    <source>
        <dbReference type="Pfam" id="PF12684"/>
    </source>
</evidence>
<dbReference type="AlphaFoldDB" id="S2W335"/>
<protein>
    <recommendedName>
        <fullName evidence="1">Putative exodeoxyribonuclease 8 PDDEXK-like domain-containing protein</fullName>
    </recommendedName>
</protein>
<dbReference type="RefSeq" id="WP_016456087.1">
    <property type="nucleotide sequence ID" value="NZ_KE150269.1"/>
</dbReference>
<dbReference type="Proteomes" id="UP000014417">
    <property type="component" value="Unassembled WGS sequence"/>
</dbReference>
<dbReference type="HOGENOM" id="CLU_070063_0_0_11"/>
<comment type="caution">
    <text evidence="2">The sequence shown here is derived from an EMBL/GenBank/DDBJ whole genome shotgun (WGS) entry which is preliminary data.</text>
</comment>